<proteinExistence type="predicted"/>
<gene>
    <name evidence="1" type="primary">NFIA</name>
</gene>
<name>A0A1A8JNW3_NOTKU</name>
<feature type="non-terminal residue" evidence="1">
    <location>
        <position position="1"/>
    </location>
</feature>
<protein>
    <submittedName>
        <fullName evidence="1">Nuclear factor I/A</fullName>
    </submittedName>
</protein>
<reference evidence="1" key="2">
    <citation type="submission" date="2016-06" db="EMBL/GenBank/DDBJ databases">
        <title>The genome of a short-lived fish provides insights into sex chromosome evolution and the genetic control of aging.</title>
        <authorList>
            <person name="Reichwald K."/>
            <person name="Felder M."/>
            <person name="Petzold A."/>
            <person name="Koch P."/>
            <person name="Groth M."/>
            <person name="Platzer M."/>
        </authorList>
    </citation>
    <scope>NUCLEOTIDE SEQUENCE</scope>
    <source>
        <tissue evidence="1">Brain</tissue>
    </source>
</reference>
<organism evidence="1">
    <name type="scientific">Nothobranchius kuhntae</name>
    <name type="common">Beira killifish</name>
    <dbReference type="NCBI Taxonomy" id="321403"/>
    <lineage>
        <taxon>Eukaryota</taxon>
        <taxon>Metazoa</taxon>
        <taxon>Chordata</taxon>
        <taxon>Craniata</taxon>
        <taxon>Vertebrata</taxon>
        <taxon>Euteleostomi</taxon>
        <taxon>Actinopterygii</taxon>
        <taxon>Neopterygii</taxon>
        <taxon>Teleostei</taxon>
        <taxon>Neoteleostei</taxon>
        <taxon>Acanthomorphata</taxon>
        <taxon>Ovalentaria</taxon>
        <taxon>Atherinomorphae</taxon>
        <taxon>Cyprinodontiformes</taxon>
        <taxon>Nothobranchiidae</taxon>
        <taxon>Nothobranchius</taxon>
    </lineage>
</organism>
<sequence>AGPVPGLLRPCRNRLISKPQPSQRIRYQGAAREWSPGLPGQLCHTWSVHCCRACPGLSNAHRSWHRAKLLPGGP</sequence>
<reference evidence="1" key="1">
    <citation type="submission" date="2016-05" db="EMBL/GenBank/DDBJ databases">
        <authorList>
            <person name="Lavstsen T."/>
            <person name="Jespersen J.S."/>
        </authorList>
    </citation>
    <scope>NUCLEOTIDE SEQUENCE</scope>
    <source>
        <tissue evidence="1">Brain</tissue>
    </source>
</reference>
<accession>A0A1A8JNW3</accession>
<dbReference type="AlphaFoldDB" id="A0A1A8JNW3"/>
<evidence type="ECO:0000313" key="1">
    <source>
        <dbReference type="EMBL" id="SBR21798.1"/>
    </source>
</evidence>
<feature type="non-terminal residue" evidence="1">
    <location>
        <position position="74"/>
    </location>
</feature>
<dbReference type="EMBL" id="HAEE01001778">
    <property type="protein sequence ID" value="SBR21798.1"/>
    <property type="molecule type" value="Transcribed_RNA"/>
</dbReference>